<evidence type="ECO:0000256" key="7">
    <source>
        <dbReference type="ARBA" id="ARBA00023136"/>
    </source>
</evidence>
<protein>
    <recommendedName>
        <fullName evidence="8">Probable membrane transporter protein</fullName>
    </recommendedName>
</protein>
<feature type="transmembrane region" description="Helical" evidence="8">
    <location>
        <begin position="131"/>
        <end position="148"/>
    </location>
</feature>
<dbReference type="PANTHER" id="PTHR30269">
    <property type="entry name" value="TRANSMEMBRANE PROTEIN YFCA"/>
    <property type="match status" value="1"/>
</dbReference>
<comment type="caution">
    <text evidence="9">The sequence shown here is derived from an EMBL/GenBank/DDBJ whole genome shotgun (WGS) entry which is preliminary data.</text>
</comment>
<keyword evidence="4 8" id="KW-1003">Cell membrane</keyword>
<evidence type="ECO:0000313" key="9">
    <source>
        <dbReference type="EMBL" id="GGY82372.1"/>
    </source>
</evidence>
<feature type="transmembrane region" description="Helical" evidence="8">
    <location>
        <begin position="33"/>
        <end position="51"/>
    </location>
</feature>
<feature type="transmembrane region" description="Helical" evidence="8">
    <location>
        <begin position="224"/>
        <end position="242"/>
    </location>
</feature>
<proteinExistence type="inferred from homology"/>
<evidence type="ECO:0000256" key="4">
    <source>
        <dbReference type="ARBA" id="ARBA00022475"/>
    </source>
</evidence>
<dbReference type="Pfam" id="PF01925">
    <property type="entry name" value="TauE"/>
    <property type="match status" value="1"/>
</dbReference>
<feature type="transmembrane region" description="Helical" evidence="8">
    <location>
        <begin position="196"/>
        <end position="218"/>
    </location>
</feature>
<dbReference type="Proteomes" id="UP000619512">
    <property type="component" value="Unassembled WGS sequence"/>
</dbReference>
<reference evidence="9" key="1">
    <citation type="journal article" date="2014" name="Int. J. Syst. Evol. Microbiol.">
        <title>Complete genome sequence of Corynebacterium casei LMG S-19264T (=DSM 44701T), isolated from a smear-ripened cheese.</title>
        <authorList>
            <consortium name="US DOE Joint Genome Institute (JGI-PGF)"/>
            <person name="Walter F."/>
            <person name="Albersmeier A."/>
            <person name="Kalinowski J."/>
            <person name="Ruckert C."/>
        </authorList>
    </citation>
    <scope>NUCLEOTIDE SEQUENCE</scope>
    <source>
        <strain evidence="9">KCTC 12344</strain>
    </source>
</reference>
<evidence type="ECO:0000256" key="5">
    <source>
        <dbReference type="ARBA" id="ARBA00022692"/>
    </source>
</evidence>
<feature type="transmembrane region" description="Helical" evidence="8">
    <location>
        <begin position="63"/>
        <end position="85"/>
    </location>
</feature>
<keyword evidence="7 8" id="KW-0472">Membrane</keyword>
<feature type="transmembrane region" description="Helical" evidence="8">
    <location>
        <begin position="105"/>
        <end position="124"/>
    </location>
</feature>
<feature type="transmembrane region" description="Helical" evidence="8">
    <location>
        <begin position="254"/>
        <end position="272"/>
    </location>
</feature>
<keyword evidence="5 8" id="KW-0812">Transmembrane</keyword>
<dbReference type="InterPro" id="IPR002781">
    <property type="entry name" value="TM_pro_TauE-like"/>
</dbReference>
<gene>
    <name evidence="9" type="ORF">GCM10007388_14090</name>
</gene>
<evidence type="ECO:0000256" key="3">
    <source>
        <dbReference type="ARBA" id="ARBA00022448"/>
    </source>
</evidence>
<feature type="transmembrane region" description="Helical" evidence="8">
    <location>
        <begin position="160"/>
        <end position="184"/>
    </location>
</feature>
<evidence type="ECO:0000256" key="8">
    <source>
        <dbReference type="RuleBase" id="RU363041"/>
    </source>
</evidence>
<keyword evidence="6 8" id="KW-1133">Transmembrane helix</keyword>
<accession>A0AA87YAQ4</accession>
<comment type="similarity">
    <text evidence="2 8">Belongs to the 4-toluene sulfonate uptake permease (TSUP) (TC 2.A.102) family.</text>
</comment>
<organism evidence="9 10">
    <name type="scientific">Pseudoduganella plicata</name>
    <dbReference type="NCBI Taxonomy" id="321984"/>
    <lineage>
        <taxon>Bacteria</taxon>
        <taxon>Pseudomonadati</taxon>
        <taxon>Pseudomonadota</taxon>
        <taxon>Betaproteobacteria</taxon>
        <taxon>Burkholderiales</taxon>
        <taxon>Oxalobacteraceae</taxon>
        <taxon>Telluria group</taxon>
        <taxon>Pseudoduganella</taxon>
    </lineage>
</organism>
<keyword evidence="3" id="KW-0813">Transport</keyword>
<evidence type="ECO:0000256" key="2">
    <source>
        <dbReference type="ARBA" id="ARBA00009142"/>
    </source>
</evidence>
<name>A0AA87YAQ4_9BURK</name>
<dbReference type="EMBL" id="BMWW01000002">
    <property type="protein sequence ID" value="GGY82372.1"/>
    <property type="molecule type" value="Genomic_DNA"/>
</dbReference>
<evidence type="ECO:0000256" key="1">
    <source>
        <dbReference type="ARBA" id="ARBA00004651"/>
    </source>
</evidence>
<evidence type="ECO:0000256" key="6">
    <source>
        <dbReference type="ARBA" id="ARBA00022989"/>
    </source>
</evidence>
<dbReference type="PANTHER" id="PTHR30269:SF32">
    <property type="entry name" value="MEMBRANE TRANSPORTER PROTEIN-RELATED"/>
    <property type="match status" value="1"/>
</dbReference>
<sequence length="275" mass="28906">MLSPAFVWSEGCESIFHICGTASGWHTAAMDTYTGTHIIYIAVVFLLAGLVKGTTGMGLPTVAVALLSLVMAPMEAAALLVMPSLLTNGWQMLSGPPLYPLWQRLRGMMAGICLGTLVGGAVMLQTQGGGMVLGLALVLYGLLGLSSWEWRLADDSPHWLAPVVGGATGVLTAATGVFVLPAVPYLQALRLDKEELVQAMGLSFVVSTLALAVVLAAHDAWQPAAAGVSFLAQLPAVAGMLLGQRLRRRLKPETFRRCLLLVLLLLGVHLVVANG</sequence>
<dbReference type="InterPro" id="IPR052017">
    <property type="entry name" value="TSUP"/>
</dbReference>
<dbReference type="GO" id="GO:0005886">
    <property type="term" value="C:plasma membrane"/>
    <property type="evidence" value="ECO:0007669"/>
    <property type="project" value="UniProtKB-SubCell"/>
</dbReference>
<dbReference type="AlphaFoldDB" id="A0AA87YAQ4"/>
<evidence type="ECO:0000313" key="10">
    <source>
        <dbReference type="Proteomes" id="UP000619512"/>
    </source>
</evidence>
<reference evidence="9" key="2">
    <citation type="submission" date="2022-12" db="EMBL/GenBank/DDBJ databases">
        <authorList>
            <person name="Sun Q."/>
            <person name="Kim S."/>
        </authorList>
    </citation>
    <scope>NUCLEOTIDE SEQUENCE</scope>
    <source>
        <strain evidence="9">KCTC 12344</strain>
    </source>
</reference>
<comment type="subcellular location">
    <subcellularLocation>
        <location evidence="1 8">Cell membrane</location>
        <topology evidence="1 8">Multi-pass membrane protein</topology>
    </subcellularLocation>
</comment>